<keyword evidence="5 7" id="KW-0326">Glycosidase</keyword>
<dbReference type="OMA" id="QRFYNGF"/>
<dbReference type="Gene3D" id="3.20.20.80">
    <property type="entry name" value="Glycosidases"/>
    <property type="match status" value="1"/>
</dbReference>
<dbReference type="EMBL" id="CP093346">
    <property type="protein sequence ID" value="WOG97232.1"/>
    <property type="molecule type" value="Genomic_DNA"/>
</dbReference>
<sequence>MARAMVLLCSLLLLLGATTTHGMGVNWGTQAAQNVNPSVVVQMLKDNNIKKVKLFDSDHWTVKFFAGSGIEVMLGIPNNQLKDLGDHDNAKDWVKQNVSKHMYDGGVNIKYVAVGNEPFLKAYNGSNLKTLLPAMENIQKALNEAGLDHIKVTTPQNADVYESGSGVPSDGNFRKDIRDLMGKIANFLSDNNSMFLVNIYPFLSLYQNPDFPVEFAFFDGGAKPVQDKSISYNNMFDANLDTLYWSLKKAGYPKLKLAVGEIGWPTDGNKKANVKMAQRFYDGFFRKMATNKGTPLYPGYIECYLFSLMDENLKSVAPGEFERHWGIFRYDGQPKYPIDFTGKGNDKMPVGAKNVPYLEHEWCVLDRDKVKNPKDSSIQSNMQYACAMGDCTSLKDGASCDNLDLVHKVSYAYNNYFQINNQDVEACDFKGTAKIVKTNASTDGCFFPIALQNAAGFRVSIATGMSVFAALLTLLILF</sequence>
<dbReference type="AlphaFoldDB" id="A0A165XL99"/>
<dbReference type="InterPro" id="IPR000490">
    <property type="entry name" value="Glyco_hydro_17"/>
</dbReference>
<dbReference type="Gene3D" id="1.20.58.1040">
    <property type="match status" value="1"/>
</dbReference>
<dbReference type="Proteomes" id="UP000077755">
    <property type="component" value="Chromosome 4"/>
</dbReference>
<dbReference type="Pfam" id="PF00332">
    <property type="entry name" value="Glyco_hydro_17"/>
    <property type="match status" value="1"/>
</dbReference>
<dbReference type="SMART" id="SM00768">
    <property type="entry name" value="X8"/>
    <property type="match status" value="1"/>
</dbReference>
<evidence type="ECO:0000256" key="5">
    <source>
        <dbReference type="ARBA" id="ARBA00023295"/>
    </source>
</evidence>
<dbReference type="Pfam" id="PF07983">
    <property type="entry name" value="X8"/>
    <property type="match status" value="1"/>
</dbReference>
<keyword evidence="9" id="KW-1185">Reference proteome</keyword>
<dbReference type="InterPro" id="IPR017853">
    <property type="entry name" value="GH"/>
</dbReference>
<protein>
    <submittedName>
        <fullName evidence="8">Uncharacterized protein</fullName>
    </submittedName>
</protein>
<dbReference type="Gramene" id="KZM98279">
    <property type="protein sequence ID" value="KZM98279"/>
    <property type="gene ID" value="DCAR_014359"/>
</dbReference>
<evidence type="ECO:0000256" key="1">
    <source>
        <dbReference type="ARBA" id="ARBA00008773"/>
    </source>
</evidence>
<dbReference type="GO" id="GO:0004553">
    <property type="term" value="F:hydrolase activity, hydrolyzing O-glycosyl compounds"/>
    <property type="evidence" value="ECO:0007669"/>
    <property type="project" value="InterPro"/>
</dbReference>
<dbReference type="KEGG" id="dcr:108218236"/>
<accession>A0A165XL99</accession>
<keyword evidence="2" id="KW-0732">Signal</keyword>
<evidence type="ECO:0000313" key="8">
    <source>
        <dbReference type="EMBL" id="WOG97232.1"/>
    </source>
</evidence>
<reference evidence="8" key="1">
    <citation type="journal article" date="2016" name="Nat. Genet.">
        <title>A high-quality carrot genome assembly provides new insights into carotenoid accumulation and asterid genome evolution.</title>
        <authorList>
            <person name="Iorizzo M."/>
            <person name="Ellison S."/>
            <person name="Senalik D."/>
            <person name="Zeng P."/>
            <person name="Satapoomin P."/>
            <person name="Huang J."/>
            <person name="Bowman M."/>
            <person name="Iovene M."/>
            <person name="Sanseverino W."/>
            <person name="Cavagnaro P."/>
            <person name="Yildiz M."/>
            <person name="Macko-Podgorni A."/>
            <person name="Moranska E."/>
            <person name="Grzebelus E."/>
            <person name="Grzebelus D."/>
            <person name="Ashrafi H."/>
            <person name="Zheng Z."/>
            <person name="Cheng S."/>
            <person name="Spooner D."/>
            <person name="Van Deynze A."/>
            <person name="Simon P."/>
        </authorList>
    </citation>
    <scope>NUCLEOTIDE SEQUENCE</scope>
    <source>
        <tissue evidence="8">Leaf</tissue>
    </source>
</reference>
<comment type="similarity">
    <text evidence="1 6">Belongs to the glycosyl hydrolase 17 family.</text>
</comment>
<reference evidence="8" key="2">
    <citation type="submission" date="2022-03" db="EMBL/GenBank/DDBJ databases">
        <title>Draft title - Genomic analysis of global carrot germplasm unveils the trajectory of domestication and the origin of high carotenoid orange carrot.</title>
        <authorList>
            <person name="Iorizzo M."/>
            <person name="Ellison S."/>
            <person name="Senalik D."/>
            <person name="Macko-Podgorni A."/>
            <person name="Grzebelus D."/>
            <person name="Bostan H."/>
            <person name="Rolling W."/>
            <person name="Curaba J."/>
            <person name="Simon P."/>
        </authorList>
    </citation>
    <scope>NUCLEOTIDE SEQUENCE</scope>
    <source>
        <tissue evidence="8">Leaf</tissue>
    </source>
</reference>
<name>A0A165XL99_DAUCS</name>
<evidence type="ECO:0000256" key="2">
    <source>
        <dbReference type="ARBA" id="ARBA00022729"/>
    </source>
</evidence>
<dbReference type="InterPro" id="IPR012946">
    <property type="entry name" value="X8"/>
</dbReference>
<proteinExistence type="inferred from homology"/>
<dbReference type="FunFam" id="3.20.20.80:FF:000008">
    <property type="entry name" value="Glucan endo-1,3-beta-glucosidase 5"/>
    <property type="match status" value="1"/>
</dbReference>
<keyword evidence="3 7" id="KW-0378">Hydrolase</keyword>
<evidence type="ECO:0000256" key="3">
    <source>
        <dbReference type="ARBA" id="ARBA00022801"/>
    </source>
</evidence>
<dbReference type="SUPFAM" id="SSF51445">
    <property type="entry name" value="(Trans)glycosidases"/>
    <property type="match status" value="1"/>
</dbReference>
<keyword evidence="4" id="KW-1015">Disulfide bond</keyword>
<evidence type="ECO:0000256" key="4">
    <source>
        <dbReference type="ARBA" id="ARBA00023157"/>
    </source>
</evidence>
<dbReference type="OrthoDB" id="408788at2759"/>
<dbReference type="GO" id="GO:0005975">
    <property type="term" value="P:carbohydrate metabolic process"/>
    <property type="evidence" value="ECO:0007669"/>
    <property type="project" value="InterPro"/>
</dbReference>
<evidence type="ECO:0000256" key="7">
    <source>
        <dbReference type="RuleBase" id="RU004336"/>
    </source>
</evidence>
<evidence type="ECO:0000256" key="6">
    <source>
        <dbReference type="RuleBase" id="RU004335"/>
    </source>
</evidence>
<dbReference type="InterPro" id="IPR044965">
    <property type="entry name" value="Glyco_hydro_17_plant"/>
</dbReference>
<evidence type="ECO:0000313" key="9">
    <source>
        <dbReference type="Proteomes" id="UP000077755"/>
    </source>
</evidence>
<gene>
    <name evidence="8" type="ORF">DCAR_0416572</name>
</gene>
<dbReference type="PROSITE" id="PS00587">
    <property type="entry name" value="GLYCOSYL_HYDROL_F17"/>
    <property type="match status" value="1"/>
</dbReference>
<dbReference type="PANTHER" id="PTHR32227">
    <property type="entry name" value="GLUCAN ENDO-1,3-BETA-GLUCOSIDASE BG1-RELATED-RELATED"/>
    <property type="match status" value="1"/>
</dbReference>
<organism evidence="8 9">
    <name type="scientific">Daucus carota subsp. sativus</name>
    <name type="common">Carrot</name>
    <dbReference type="NCBI Taxonomy" id="79200"/>
    <lineage>
        <taxon>Eukaryota</taxon>
        <taxon>Viridiplantae</taxon>
        <taxon>Streptophyta</taxon>
        <taxon>Embryophyta</taxon>
        <taxon>Tracheophyta</taxon>
        <taxon>Spermatophyta</taxon>
        <taxon>Magnoliopsida</taxon>
        <taxon>eudicotyledons</taxon>
        <taxon>Gunneridae</taxon>
        <taxon>Pentapetalae</taxon>
        <taxon>asterids</taxon>
        <taxon>campanulids</taxon>
        <taxon>Apiales</taxon>
        <taxon>Apiaceae</taxon>
        <taxon>Apioideae</taxon>
        <taxon>Scandiceae</taxon>
        <taxon>Daucinae</taxon>
        <taxon>Daucus</taxon>
        <taxon>Daucus sect. Daucus</taxon>
    </lineage>
</organism>